<proteinExistence type="predicted"/>
<feature type="domain" description="Peptidase S9 prolyl oligopeptidase catalytic" evidence="4">
    <location>
        <begin position="433"/>
        <end position="641"/>
    </location>
</feature>
<comment type="caution">
    <text evidence="6">The sequence shown here is derived from an EMBL/GenBank/DDBJ whole genome shotgun (WGS) entry which is preliminary data.</text>
</comment>
<dbReference type="InterPro" id="IPR023302">
    <property type="entry name" value="Pept_S9A_N"/>
</dbReference>
<dbReference type="SUPFAM" id="SSF53474">
    <property type="entry name" value="alpha/beta-Hydrolases"/>
    <property type="match status" value="1"/>
</dbReference>
<dbReference type="InterPro" id="IPR011042">
    <property type="entry name" value="6-blade_b-propeller_TolB-like"/>
</dbReference>
<keyword evidence="3" id="KW-0720">Serine protease</keyword>
<dbReference type="PRINTS" id="PR00862">
    <property type="entry name" value="PROLIGOPTASE"/>
</dbReference>
<gene>
    <name evidence="6" type="ORF">H9Q13_09005</name>
</gene>
<dbReference type="PANTHER" id="PTHR42776">
    <property type="entry name" value="SERINE PEPTIDASE S9 FAMILY MEMBER"/>
    <property type="match status" value="1"/>
</dbReference>
<dbReference type="Gene3D" id="3.40.50.1820">
    <property type="entry name" value="alpha/beta hydrolase"/>
    <property type="match status" value="1"/>
</dbReference>
<organism evidence="6 7">
    <name type="scientific">Pontibacter aquaedesilientis</name>
    <dbReference type="NCBI Taxonomy" id="2766980"/>
    <lineage>
        <taxon>Bacteria</taxon>
        <taxon>Pseudomonadati</taxon>
        <taxon>Bacteroidota</taxon>
        <taxon>Cytophagia</taxon>
        <taxon>Cytophagales</taxon>
        <taxon>Hymenobacteraceae</taxon>
        <taxon>Pontibacter</taxon>
    </lineage>
</organism>
<evidence type="ECO:0000256" key="1">
    <source>
        <dbReference type="ARBA" id="ARBA00022670"/>
    </source>
</evidence>
<name>A0ABR7XIQ8_9BACT</name>
<dbReference type="InterPro" id="IPR001375">
    <property type="entry name" value="Peptidase_S9_cat"/>
</dbReference>
<dbReference type="PANTHER" id="PTHR42776:SF27">
    <property type="entry name" value="DIPEPTIDYL PEPTIDASE FAMILY MEMBER 6"/>
    <property type="match status" value="1"/>
</dbReference>
<dbReference type="SUPFAM" id="SSF82171">
    <property type="entry name" value="DPP6 N-terminal domain-like"/>
    <property type="match status" value="1"/>
</dbReference>
<evidence type="ECO:0000259" key="5">
    <source>
        <dbReference type="Pfam" id="PF02897"/>
    </source>
</evidence>
<dbReference type="InterPro" id="IPR015943">
    <property type="entry name" value="WD40/YVTN_repeat-like_dom_sf"/>
</dbReference>
<dbReference type="Proteomes" id="UP000625551">
    <property type="component" value="Unassembled WGS sequence"/>
</dbReference>
<sequence>MKKLLQAATLSLVAVLAGCQSSVSEQDHAAATATTETAASVKTYSIEEFMATTSIRGNAISPDNSKILYSSNETGIYNAFEVPVSGGEPKQLTNSTDNSVFVISYFPDGDRILYASDQGGNEITHLYVHNPDGTSRDLTPDAKAKAEFTDWSHDKQSFFYISNKRDERMFDLYEMDLKSLKPKLVYKNDQALDVAAISRDKRYLGLVKSITTNKTDMYLYDTKTKQLKQLTKGQGDVKYYPETFTPDGKKMYYLTDEGREFTSLKSYDLATGKTAEVEQADWDIMYSYFSRNGKYRVTGINKDARTEVKIYEVATGQPVTLPSMPAGDITAVRFSDDERLMSFYVNSSKSPNNLFVYRFDGEKPKQLTDTMNPKIDTDDLVEGQVVRYTSYDGMEIPALLYKPKGIKEGEKRPAVLWIHGGPGGQTRLNYSPLMQYIVNHGYVLLAVNNRGSSGYGKTFFAADDQKHGDVDLKDCIESKKFLTATGYVDPEKIGIMGGSYGGYMVLAGLAFAPDEFAVGVNIFGVSNWLRTLQSIPPWWESFREALYKEMGNPKTDSAALYNKSPLFFAHQIKKPLIVLQGANDPRVLQVESDEIVEAVKKNNVPVEYIVFPDEGHGFVKKENEIKGYSAVLAFLNKHLKGETSGQAGTSGQ</sequence>
<evidence type="ECO:0000313" key="6">
    <source>
        <dbReference type="EMBL" id="MBD1397301.1"/>
    </source>
</evidence>
<accession>A0ABR7XIQ8</accession>
<dbReference type="InterPro" id="IPR002470">
    <property type="entry name" value="Peptidase_S9A"/>
</dbReference>
<dbReference type="Gene3D" id="2.120.10.30">
    <property type="entry name" value="TolB, C-terminal domain"/>
    <property type="match status" value="1"/>
</dbReference>
<dbReference type="Pfam" id="PF00326">
    <property type="entry name" value="Peptidase_S9"/>
    <property type="match status" value="1"/>
</dbReference>
<feature type="domain" description="Peptidase S9A N-terminal" evidence="5">
    <location>
        <begin position="104"/>
        <end position="368"/>
    </location>
</feature>
<evidence type="ECO:0000256" key="3">
    <source>
        <dbReference type="ARBA" id="ARBA00022825"/>
    </source>
</evidence>
<dbReference type="PROSITE" id="PS51257">
    <property type="entry name" value="PROKAR_LIPOPROTEIN"/>
    <property type="match status" value="1"/>
</dbReference>
<evidence type="ECO:0000259" key="4">
    <source>
        <dbReference type="Pfam" id="PF00326"/>
    </source>
</evidence>
<evidence type="ECO:0000313" key="7">
    <source>
        <dbReference type="Proteomes" id="UP000625551"/>
    </source>
</evidence>
<dbReference type="Gene3D" id="2.130.10.10">
    <property type="entry name" value="YVTN repeat-like/Quinoprotein amine dehydrogenase"/>
    <property type="match status" value="1"/>
</dbReference>
<dbReference type="EMBL" id="JACXAJ010000003">
    <property type="protein sequence ID" value="MBD1397301.1"/>
    <property type="molecule type" value="Genomic_DNA"/>
</dbReference>
<keyword evidence="1" id="KW-0645">Protease</keyword>
<evidence type="ECO:0000256" key="2">
    <source>
        <dbReference type="ARBA" id="ARBA00022801"/>
    </source>
</evidence>
<protein>
    <submittedName>
        <fullName evidence="6">S9 family peptidase</fullName>
    </submittedName>
</protein>
<dbReference type="InterPro" id="IPR029058">
    <property type="entry name" value="AB_hydrolase_fold"/>
</dbReference>
<reference evidence="6 7" key="1">
    <citation type="submission" date="2020-09" db="EMBL/GenBank/DDBJ databases">
        <title>Genome sequencing and assembly of Pontibacter sp.</title>
        <authorList>
            <person name="Chhetri G."/>
        </authorList>
    </citation>
    <scope>NUCLEOTIDE SEQUENCE [LARGE SCALE GENOMIC DNA]</scope>
    <source>
        <strain evidence="6 7">JH31</strain>
    </source>
</reference>
<dbReference type="RefSeq" id="WP_191183465.1">
    <property type="nucleotide sequence ID" value="NZ_JACXAJ010000003.1"/>
</dbReference>
<dbReference type="Pfam" id="PF02897">
    <property type="entry name" value="Peptidase_S9_N"/>
    <property type="match status" value="1"/>
</dbReference>
<keyword evidence="2" id="KW-0378">Hydrolase</keyword>
<keyword evidence="7" id="KW-1185">Reference proteome</keyword>